<accession>A0A923MLN2</accession>
<dbReference type="InterPro" id="IPR046654">
    <property type="entry name" value="DUF6672"/>
</dbReference>
<feature type="compositionally biased region" description="Low complexity" evidence="1">
    <location>
        <begin position="153"/>
        <end position="164"/>
    </location>
</feature>
<feature type="compositionally biased region" description="Acidic residues" evidence="1">
    <location>
        <begin position="137"/>
        <end position="152"/>
    </location>
</feature>
<evidence type="ECO:0000313" key="3">
    <source>
        <dbReference type="Proteomes" id="UP000620327"/>
    </source>
</evidence>
<dbReference type="Pfam" id="PF20377">
    <property type="entry name" value="DUF6672"/>
    <property type="match status" value="1"/>
</dbReference>
<name>A0A923MLN2_9FIRM</name>
<evidence type="ECO:0000313" key="2">
    <source>
        <dbReference type="EMBL" id="MBC5772033.1"/>
    </source>
</evidence>
<evidence type="ECO:0000256" key="1">
    <source>
        <dbReference type="SAM" id="MobiDB-lite"/>
    </source>
</evidence>
<dbReference type="RefSeq" id="WP_187016201.1">
    <property type="nucleotide sequence ID" value="NZ_JACOQI010000028.1"/>
</dbReference>
<sequence length="164" mass="18080">MKAKRRLLFQILAVVLLVAIGYTMTIIGRGHTIYLDSKTLEYDGQTYKPAYKTVVYVDGQQVAKLYDKERGVATCIGQTLTVTLEITQQKGGTEEVYAYNIPVPRKMDNVIINLPGFLAGLPEEAYLSEFIPSPDEVAADETDVPSDDDFGMEDMGMGDESAAQ</sequence>
<dbReference type="Proteomes" id="UP000620327">
    <property type="component" value="Unassembled WGS sequence"/>
</dbReference>
<organism evidence="2 3">
    <name type="scientific">Dysosmobacter segnis</name>
    <dbReference type="NCBI Taxonomy" id="2763042"/>
    <lineage>
        <taxon>Bacteria</taxon>
        <taxon>Bacillati</taxon>
        <taxon>Bacillota</taxon>
        <taxon>Clostridia</taxon>
        <taxon>Eubacteriales</taxon>
        <taxon>Oscillospiraceae</taxon>
        <taxon>Dysosmobacter</taxon>
    </lineage>
</organism>
<comment type="caution">
    <text evidence="2">The sequence shown here is derived from an EMBL/GenBank/DDBJ whole genome shotgun (WGS) entry which is preliminary data.</text>
</comment>
<dbReference type="AlphaFoldDB" id="A0A923MLN2"/>
<protein>
    <submittedName>
        <fullName evidence="2">Uncharacterized protein</fullName>
    </submittedName>
</protein>
<keyword evidence="3" id="KW-1185">Reference proteome</keyword>
<reference evidence="2" key="1">
    <citation type="submission" date="2020-08" db="EMBL/GenBank/DDBJ databases">
        <title>Genome public.</title>
        <authorList>
            <person name="Liu C."/>
            <person name="Sun Q."/>
        </authorList>
    </citation>
    <scope>NUCLEOTIDE SEQUENCE</scope>
    <source>
        <strain evidence="2">BX15</strain>
    </source>
</reference>
<dbReference type="EMBL" id="JACOQI010000028">
    <property type="protein sequence ID" value="MBC5772033.1"/>
    <property type="molecule type" value="Genomic_DNA"/>
</dbReference>
<proteinExistence type="predicted"/>
<gene>
    <name evidence="2" type="ORF">H8Z83_17230</name>
</gene>
<feature type="region of interest" description="Disordered" evidence="1">
    <location>
        <begin position="133"/>
        <end position="164"/>
    </location>
</feature>